<keyword evidence="2" id="KW-1185">Reference proteome</keyword>
<proteinExistence type="predicted"/>
<sequence length="215" mass="24234">MSTVQLSKIVEAVHEASNGYRRSEIKLLQQLIGLQKGTSTLDNAIEAVIQMNAILAETAYHMGMVNTERQRLTFVLQAKPLNLEPEQIKSTLHDSLIECMDRNVKPSQLVTQYRLTATQKARNAAQASIAEYHRQAQHVAKIAPFTRATSLIIKHEEEFHRYASTLDEQLQTACRMFKDGHSVNDVVQTLGIQDEKTLLQTLQKAFIPFFESIGA</sequence>
<accession>A0ABT9XD84</accession>
<reference evidence="1 2" key="1">
    <citation type="submission" date="2023-07" db="EMBL/GenBank/DDBJ databases">
        <title>Genomic Encyclopedia of Type Strains, Phase IV (KMG-IV): sequencing the most valuable type-strain genomes for metagenomic binning, comparative biology and taxonomic classification.</title>
        <authorList>
            <person name="Goeker M."/>
        </authorList>
    </citation>
    <scope>NUCLEOTIDE SEQUENCE [LARGE SCALE GENOMIC DNA]</scope>
    <source>
        <strain evidence="1 2">DSM 4006</strain>
    </source>
</reference>
<evidence type="ECO:0000313" key="2">
    <source>
        <dbReference type="Proteomes" id="UP001232973"/>
    </source>
</evidence>
<comment type="caution">
    <text evidence="1">The sequence shown here is derived from an EMBL/GenBank/DDBJ whole genome shotgun (WGS) entry which is preliminary data.</text>
</comment>
<protein>
    <submittedName>
        <fullName evidence="1">Uncharacterized protein</fullName>
    </submittedName>
</protein>
<organism evidence="1 2">
    <name type="scientific">Alicyclobacillus cycloheptanicus</name>
    <dbReference type="NCBI Taxonomy" id="1457"/>
    <lineage>
        <taxon>Bacteria</taxon>
        <taxon>Bacillati</taxon>
        <taxon>Bacillota</taxon>
        <taxon>Bacilli</taxon>
        <taxon>Bacillales</taxon>
        <taxon>Alicyclobacillaceae</taxon>
        <taxon>Alicyclobacillus</taxon>
    </lineage>
</organism>
<gene>
    <name evidence="1" type="ORF">J2S03_000063</name>
</gene>
<name>A0ABT9XD84_9BACL</name>
<dbReference type="RefSeq" id="WP_274455672.1">
    <property type="nucleotide sequence ID" value="NZ_CP067097.1"/>
</dbReference>
<dbReference type="Proteomes" id="UP001232973">
    <property type="component" value="Unassembled WGS sequence"/>
</dbReference>
<evidence type="ECO:0000313" key="1">
    <source>
        <dbReference type="EMBL" id="MDQ0188259.1"/>
    </source>
</evidence>
<dbReference type="EMBL" id="JAUSTP010000001">
    <property type="protein sequence ID" value="MDQ0188259.1"/>
    <property type="molecule type" value="Genomic_DNA"/>
</dbReference>